<dbReference type="EMBL" id="JAKJPO010000001">
    <property type="protein sequence ID" value="MCF7220390.1"/>
    <property type="molecule type" value="Genomic_DNA"/>
</dbReference>
<dbReference type="Proteomes" id="UP001430796">
    <property type="component" value="Unassembled WGS sequence"/>
</dbReference>
<proteinExistence type="predicted"/>
<evidence type="ECO:0000313" key="2">
    <source>
        <dbReference type="Proteomes" id="UP001430796"/>
    </source>
</evidence>
<gene>
    <name evidence="1" type="ORF">L3V18_01095</name>
</gene>
<reference evidence="1" key="2">
    <citation type="submission" date="2022-01" db="EMBL/GenBank/DDBJ databases">
        <authorList>
            <person name="Zhou L.Y."/>
        </authorList>
    </citation>
    <scope>NUCLEOTIDE SEQUENCE</scope>
    <source>
        <strain evidence="1">TLK-CK17</strain>
    </source>
</reference>
<sequence>MNVVEMTAPKSSRLESWAIFERVMAQYEVYNSRTHLYSIEDMNSIMKLVDHSGQMAHRVLMDKHDEEVILAAFFYNIRGIITRSKLSVCLRNIACSKQGVLSGMGLSMRVSNMIDSKHEAGRYMELKKGCGRKRKPCGGDLWVYREKPGDVVMTRAEADRFESHTDFPVYLMLRELDDGVDGDGMPSGILSHVRRIAARHIR</sequence>
<keyword evidence="2" id="KW-1185">Reference proteome</keyword>
<evidence type="ECO:0000313" key="1">
    <source>
        <dbReference type="EMBL" id="MCF7220390.1"/>
    </source>
</evidence>
<comment type="caution">
    <text evidence="1">The sequence shown here is derived from an EMBL/GenBank/DDBJ whole genome shotgun (WGS) entry which is preliminary data.</text>
</comment>
<accession>A0ABS9HMZ8</accession>
<protein>
    <recommendedName>
        <fullName evidence="3">PAS domain-containing protein</fullName>
    </recommendedName>
</protein>
<reference evidence="1" key="1">
    <citation type="submission" date="2022-01" db="EMBL/GenBank/DDBJ databases">
        <title>Lysobacter chinensis sp. nov., a bacterium isolated from cow dung compost.</title>
        <authorList>
            <person name="Liu Y."/>
        </authorList>
    </citation>
    <scope>NUCLEOTIDE SEQUENCE</scope>
    <source>
        <strain evidence="1">TLK-CK17</strain>
    </source>
</reference>
<organism evidence="1 2">
    <name type="scientific">Marilutibacter chinensis</name>
    <dbReference type="NCBI Taxonomy" id="2912247"/>
    <lineage>
        <taxon>Bacteria</taxon>
        <taxon>Pseudomonadati</taxon>
        <taxon>Pseudomonadota</taxon>
        <taxon>Gammaproteobacteria</taxon>
        <taxon>Lysobacterales</taxon>
        <taxon>Lysobacteraceae</taxon>
        <taxon>Marilutibacter</taxon>
    </lineage>
</organism>
<dbReference type="RefSeq" id="WP_237052778.1">
    <property type="nucleotide sequence ID" value="NZ_JAKJPO010000001.1"/>
</dbReference>
<name>A0ABS9HMZ8_9GAMM</name>
<evidence type="ECO:0008006" key="3">
    <source>
        <dbReference type="Google" id="ProtNLM"/>
    </source>
</evidence>